<keyword evidence="3" id="KW-0804">Transcription</keyword>
<dbReference type="PRINTS" id="PR00455">
    <property type="entry name" value="HTHTETR"/>
</dbReference>
<dbReference type="EMBL" id="WXFA01000030">
    <property type="protein sequence ID" value="MBM3094708.1"/>
    <property type="molecule type" value="Genomic_DNA"/>
</dbReference>
<name>A0AAW4FU23_9HYPH</name>
<dbReference type="PANTHER" id="PTHR30055">
    <property type="entry name" value="HTH-TYPE TRANSCRIPTIONAL REGULATOR RUTR"/>
    <property type="match status" value="1"/>
</dbReference>
<dbReference type="InterPro" id="IPR036271">
    <property type="entry name" value="Tet_transcr_reg_TetR-rel_C_sf"/>
</dbReference>
<dbReference type="Proteomes" id="UP000744980">
    <property type="component" value="Unassembled WGS sequence"/>
</dbReference>
<protein>
    <submittedName>
        <fullName evidence="6">TetR family transcriptional regulator</fullName>
    </submittedName>
</protein>
<dbReference type="Pfam" id="PF00440">
    <property type="entry name" value="TetR_N"/>
    <property type="match status" value="1"/>
</dbReference>
<evidence type="ECO:0000313" key="7">
    <source>
        <dbReference type="Proteomes" id="UP000744980"/>
    </source>
</evidence>
<dbReference type="Pfam" id="PF16859">
    <property type="entry name" value="TetR_C_11"/>
    <property type="match status" value="1"/>
</dbReference>
<dbReference type="PROSITE" id="PS50977">
    <property type="entry name" value="HTH_TETR_2"/>
    <property type="match status" value="1"/>
</dbReference>
<dbReference type="GO" id="GO:0003700">
    <property type="term" value="F:DNA-binding transcription factor activity"/>
    <property type="evidence" value="ECO:0007669"/>
    <property type="project" value="TreeGrafter"/>
</dbReference>
<dbReference type="InterPro" id="IPR001647">
    <property type="entry name" value="HTH_TetR"/>
</dbReference>
<dbReference type="Gene3D" id="1.10.10.60">
    <property type="entry name" value="Homeodomain-like"/>
    <property type="match status" value="1"/>
</dbReference>
<feature type="domain" description="HTH tetR-type" evidence="5">
    <location>
        <begin position="15"/>
        <end position="75"/>
    </location>
</feature>
<dbReference type="SUPFAM" id="SSF48498">
    <property type="entry name" value="Tetracyclin repressor-like, C-terminal domain"/>
    <property type="match status" value="1"/>
</dbReference>
<dbReference type="SUPFAM" id="SSF46689">
    <property type="entry name" value="Homeodomain-like"/>
    <property type="match status" value="1"/>
</dbReference>
<dbReference type="GO" id="GO:0000976">
    <property type="term" value="F:transcription cis-regulatory region binding"/>
    <property type="evidence" value="ECO:0007669"/>
    <property type="project" value="TreeGrafter"/>
</dbReference>
<evidence type="ECO:0000259" key="5">
    <source>
        <dbReference type="PROSITE" id="PS50977"/>
    </source>
</evidence>
<reference evidence="6 7" key="1">
    <citation type="submission" date="2020-01" db="EMBL/GenBank/DDBJ databases">
        <title>Draft genome assembly of Ensifer adhaerens T173.</title>
        <authorList>
            <person name="Craig J.E."/>
            <person name="Stinchcombe J.R."/>
        </authorList>
    </citation>
    <scope>NUCLEOTIDE SEQUENCE [LARGE SCALE GENOMIC DNA]</scope>
    <source>
        <strain evidence="6 7">T173</strain>
    </source>
</reference>
<keyword evidence="1" id="KW-0805">Transcription regulation</keyword>
<evidence type="ECO:0000313" key="6">
    <source>
        <dbReference type="EMBL" id="MBM3094708.1"/>
    </source>
</evidence>
<accession>A0AAW4FU23</accession>
<evidence type="ECO:0000256" key="4">
    <source>
        <dbReference type="PROSITE-ProRule" id="PRU00335"/>
    </source>
</evidence>
<sequence length="209" mass="23369">MTKTEKKTSRAEQKAKRPQEILEAAFEEFSVNGYAATRVEDVAARLGVTKGTVYLYFPTKDVLFEEMFRHISTPFAHLLASVGTLEGSAADRLRALLLLAYEKIADDRKTRELLRLSLSEGTRFPDIVDRHHDEFIAPLIAAVRRLVEEGVASGEFREGAAARFPDVVASSILHVAVWRLMFADRKPIDGPAFIEAHFDLALNGLLQRS</sequence>
<dbReference type="RefSeq" id="WP_203529213.1">
    <property type="nucleotide sequence ID" value="NZ_CP083373.1"/>
</dbReference>
<dbReference type="InterPro" id="IPR050109">
    <property type="entry name" value="HTH-type_TetR-like_transc_reg"/>
</dbReference>
<keyword evidence="2 4" id="KW-0238">DNA-binding</keyword>
<dbReference type="AlphaFoldDB" id="A0AAW4FU23"/>
<comment type="caution">
    <text evidence="6">The sequence shown here is derived from an EMBL/GenBank/DDBJ whole genome shotgun (WGS) entry which is preliminary data.</text>
</comment>
<gene>
    <name evidence="6" type="ORF">GFB56_28615</name>
</gene>
<dbReference type="InterPro" id="IPR009057">
    <property type="entry name" value="Homeodomain-like_sf"/>
</dbReference>
<keyword evidence="7" id="KW-1185">Reference proteome</keyword>
<organism evidence="6 7">
    <name type="scientific">Ensifer canadensis</name>
    <dbReference type="NCBI Taxonomy" id="555315"/>
    <lineage>
        <taxon>Bacteria</taxon>
        <taxon>Pseudomonadati</taxon>
        <taxon>Pseudomonadota</taxon>
        <taxon>Alphaproteobacteria</taxon>
        <taxon>Hyphomicrobiales</taxon>
        <taxon>Rhizobiaceae</taxon>
        <taxon>Sinorhizobium/Ensifer group</taxon>
        <taxon>Ensifer</taxon>
    </lineage>
</organism>
<evidence type="ECO:0000256" key="3">
    <source>
        <dbReference type="ARBA" id="ARBA00023163"/>
    </source>
</evidence>
<proteinExistence type="predicted"/>
<dbReference type="InterPro" id="IPR011075">
    <property type="entry name" value="TetR_C"/>
</dbReference>
<dbReference type="Gene3D" id="1.10.357.10">
    <property type="entry name" value="Tetracycline Repressor, domain 2"/>
    <property type="match status" value="1"/>
</dbReference>
<evidence type="ECO:0000256" key="2">
    <source>
        <dbReference type="ARBA" id="ARBA00023125"/>
    </source>
</evidence>
<evidence type="ECO:0000256" key="1">
    <source>
        <dbReference type="ARBA" id="ARBA00023015"/>
    </source>
</evidence>
<dbReference type="PANTHER" id="PTHR30055:SF223">
    <property type="entry name" value="HTH-TYPE TRANSCRIPTIONAL REGULATOR UIDR"/>
    <property type="match status" value="1"/>
</dbReference>
<feature type="DNA-binding region" description="H-T-H motif" evidence="4">
    <location>
        <begin position="38"/>
        <end position="57"/>
    </location>
</feature>